<keyword evidence="3" id="KW-1185">Reference proteome</keyword>
<accession>A0ABT5HLX5</accession>
<organism evidence="2 3">
    <name type="scientific">Asticcacaulis machinosus</name>
    <dbReference type="NCBI Taxonomy" id="2984211"/>
    <lineage>
        <taxon>Bacteria</taxon>
        <taxon>Pseudomonadati</taxon>
        <taxon>Pseudomonadota</taxon>
        <taxon>Alphaproteobacteria</taxon>
        <taxon>Caulobacterales</taxon>
        <taxon>Caulobacteraceae</taxon>
        <taxon>Asticcacaulis</taxon>
    </lineage>
</organism>
<name>A0ABT5HLX5_9CAUL</name>
<gene>
    <name evidence="2" type="ORF">PQU98_14005</name>
</gene>
<dbReference type="Pfam" id="PF09356">
    <property type="entry name" value="Phage_BR0599"/>
    <property type="match status" value="1"/>
</dbReference>
<reference evidence="2 3" key="1">
    <citation type="submission" date="2023-01" db="EMBL/GenBank/DDBJ databases">
        <title>Novel species of the genus Asticcacaulis isolated from rivers.</title>
        <authorList>
            <person name="Lu H."/>
        </authorList>
    </citation>
    <scope>NUCLEOTIDE SEQUENCE [LARGE SCALE GENOMIC DNA]</scope>
    <source>
        <strain evidence="2 3">LKC15W</strain>
    </source>
</reference>
<dbReference type="NCBIfam" id="TIGR02218">
    <property type="entry name" value="phg_TIGR02218"/>
    <property type="match status" value="1"/>
</dbReference>
<evidence type="ECO:0000313" key="3">
    <source>
        <dbReference type="Proteomes" id="UP001218579"/>
    </source>
</evidence>
<dbReference type="Proteomes" id="UP001218579">
    <property type="component" value="Unassembled WGS sequence"/>
</dbReference>
<comment type="caution">
    <text evidence="2">The sequence shown here is derived from an EMBL/GenBank/DDBJ whole genome shotgun (WGS) entry which is preliminary data.</text>
</comment>
<sequence>MRNVPAGITSALEAGAASLCHVWLIERNDGIVLSFTDHDADITFQGVVCIAATGLTKGAAEQALGAEGSGAVSGILSDGRLTSADVEAGLYDEAGIREYVIDWTAPDQFVLMSSGTLGRIEARGGTSEGASFVAHVEGAAAKLNRIIGRRFTHLCDAVLGDDRCGLSAPSGVCDKRYRTCREAYGNAHNFRGFPDLPGEDFLTLYPRAGDALDGASRRQGSGR</sequence>
<evidence type="ECO:0000313" key="2">
    <source>
        <dbReference type="EMBL" id="MDC7677254.1"/>
    </source>
</evidence>
<dbReference type="Pfam" id="PF09931">
    <property type="entry name" value="Phage_phiJL001_Gp84_N"/>
    <property type="match status" value="1"/>
</dbReference>
<feature type="domain" description="Bacteriophage phiJL001 Gp84 C-terminal" evidence="1">
    <location>
        <begin position="173"/>
        <end position="200"/>
    </location>
</feature>
<dbReference type="InterPro" id="IPR011928">
    <property type="entry name" value="Phage_phiJL001_Gp84"/>
</dbReference>
<proteinExistence type="predicted"/>
<evidence type="ECO:0000259" key="1">
    <source>
        <dbReference type="Pfam" id="PF09356"/>
    </source>
</evidence>
<dbReference type="InterPro" id="IPR018964">
    <property type="entry name" value="Phage_phiJL001_Gp84_C"/>
</dbReference>
<protein>
    <submittedName>
        <fullName evidence="2">DUF2163 domain-containing protein</fullName>
    </submittedName>
</protein>
<dbReference type="EMBL" id="JAQQKV010000003">
    <property type="protein sequence ID" value="MDC7677254.1"/>
    <property type="molecule type" value="Genomic_DNA"/>
</dbReference>
<dbReference type="RefSeq" id="WP_272745580.1">
    <property type="nucleotide sequence ID" value="NZ_JAQQKV010000003.1"/>
</dbReference>